<dbReference type="GO" id="GO:0006094">
    <property type="term" value="P:gluconeogenesis"/>
    <property type="evidence" value="ECO:0007669"/>
    <property type="project" value="TreeGrafter"/>
</dbReference>
<dbReference type="OrthoDB" id="145738at2"/>
<dbReference type="GO" id="GO:0006096">
    <property type="term" value="P:glycolytic process"/>
    <property type="evidence" value="ECO:0007669"/>
    <property type="project" value="UniProtKB-UniRule"/>
</dbReference>
<evidence type="ECO:0000256" key="11">
    <source>
        <dbReference type="ARBA" id="ARBA00022840"/>
    </source>
</evidence>
<dbReference type="Proteomes" id="UP000190105">
    <property type="component" value="Unassembled WGS sequence"/>
</dbReference>
<dbReference type="GO" id="GO:0004618">
    <property type="term" value="F:phosphoglycerate kinase activity"/>
    <property type="evidence" value="ECO:0007669"/>
    <property type="project" value="UniProtKB-UniRule"/>
</dbReference>
<dbReference type="InterPro" id="IPR015911">
    <property type="entry name" value="Phosphoglycerate_kinase_CS"/>
</dbReference>
<dbReference type="EC" id="2.7.2.3" evidence="5 13"/>
<reference evidence="17" key="1">
    <citation type="submission" date="2017-02" db="EMBL/GenBank/DDBJ databases">
        <authorList>
            <person name="Varghese N."/>
            <person name="Submissions S."/>
        </authorList>
    </citation>
    <scope>NUCLEOTIDE SEQUENCE [LARGE SCALE GENOMIC DNA]</scope>
    <source>
        <strain evidence="17">USBA 833</strain>
    </source>
</reference>
<dbReference type="RefSeq" id="WP_078696664.1">
    <property type="nucleotide sequence ID" value="NZ_FUYH01000011.1"/>
</dbReference>
<evidence type="ECO:0000256" key="2">
    <source>
        <dbReference type="ARBA" id="ARBA00004496"/>
    </source>
</evidence>
<dbReference type="EMBL" id="FUYH01000011">
    <property type="protein sequence ID" value="SKA91178.1"/>
    <property type="molecule type" value="Genomic_DNA"/>
</dbReference>
<comment type="catalytic activity">
    <reaction evidence="1 13 15">
        <text>(2R)-3-phosphoglycerate + ATP = (2R)-3-phospho-glyceroyl phosphate + ADP</text>
        <dbReference type="Rhea" id="RHEA:14801"/>
        <dbReference type="ChEBI" id="CHEBI:30616"/>
        <dbReference type="ChEBI" id="CHEBI:57604"/>
        <dbReference type="ChEBI" id="CHEBI:58272"/>
        <dbReference type="ChEBI" id="CHEBI:456216"/>
        <dbReference type="EC" id="2.7.2.3"/>
    </reaction>
</comment>
<evidence type="ECO:0000256" key="13">
    <source>
        <dbReference type="HAMAP-Rule" id="MF_00145"/>
    </source>
</evidence>
<sequence>MDTKITKIRSMDEFDYEGKTVILRIDVNSPIDPVTKKIVNENRIKKSIPTIKYLLEKKAKVAIIAHQGDTLDYHNLIPMEEHAQKLSNLLDIEIKYIDDVCGIAAREAVKNLKPGEAVFLGNLRYLCEEISTFEDAVKLEPHEMLNTYLVRSLAPLADYYVNDAFAAAHRNAPSMVAFQEILPSAGGILLKKEIDALCKVMESPDRPNVFVLGGLKISDAFGMMKQVLENGSADRILACGVTGHIMLMAKGYNLGEKNEKFIRDRSLDVFIKPAKEYIENYGEKIIYPIDLAFEKDGKRVEINIENLPVDELFLDIGDKTIEIFKKEIESAGTIFVNGPAGVYENKLFENGTREIWTAIANAKGYSVIGGGDTVSAAQKFIDTSNINYVCTAGGAMVRFLSGVKMPLIEAMKKAYTREYK</sequence>
<dbReference type="Gene3D" id="3.40.50.1260">
    <property type="entry name" value="Phosphoglycerate kinase, N-terminal domain"/>
    <property type="match status" value="2"/>
</dbReference>
<dbReference type="PRINTS" id="PR00477">
    <property type="entry name" value="PHGLYCKINASE"/>
</dbReference>
<evidence type="ECO:0000256" key="4">
    <source>
        <dbReference type="ARBA" id="ARBA00008982"/>
    </source>
</evidence>
<evidence type="ECO:0000256" key="12">
    <source>
        <dbReference type="ARBA" id="ARBA00023152"/>
    </source>
</evidence>
<dbReference type="STRING" id="1147123.SAMN05443428_11114"/>
<evidence type="ECO:0000256" key="14">
    <source>
        <dbReference type="PIRSR" id="PIRSR000724-2"/>
    </source>
</evidence>
<evidence type="ECO:0000256" key="7">
    <source>
        <dbReference type="ARBA" id="ARBA00022490"/>
    </source>
</evidence>
<comment type="caution">
    <text evidence="13">Lacks conserved residue(s) required for the propagation of feature annotation.</text>
</comment>
<dbReference type="InterPro" id="IPR015824">
    <property type="entry name" value="Phosphoglycerate_kinase_N"/>
</dbReference>
<dbReference type="FunFam" id="3.40.50.1260:FF:000012">
    <property type="entry name" value="Phosphoglycerate kinase"/>
    <property type="match status" value="1"/>
</dbReference>
<keyword evidence="17" id="KW-1185">Reference proteome</keyword>
<dbReference type="InterPro" id="IPR001576">
    <property type="entry name" value="Phosphoglycerate_kinase"/>
</dbReference>
<evidence type="ECO:0000313" key="17">
    <source>
        <dbReference type="Proteomes" id="UP000190105"/>
    </source>
</evidence>
<comment type="pathway">
    <text evidence="3 13">Carbohydrate degradation; glycolysis; pyruvate from D-glyceraldehyde 3-phosphate: step 2/5.</text>
</comment>
<protein>
    <recommendedName>
        <fullName evidence="6 13">Phosphoglycerate kinase</fullName>
        <ecNumber evidence="5 13">2.7.2.3</ecNumber>
    </recommendedName>
</protein>
<name>A0A1T4XPX7_9CLOT</name>
<dbReference type="GO" id="GO:0005524">
    <property type="term" value="F:ATP binding"/>
    <property type="evidence" value="ECO:0007669"/>
    <property type="project" value="UniProtKB-KW"/>
</dbReference>
<comment type="similarity">
    <text evidence="4 13 15">Belongs to the phosphoglycerate kinase family.</text>
</comment>
<dbReference type="PROSITE" id="PS00111">
    <property type="entry name" value="PGLYCERATE_KINASE"/>
    <property type="match status" value="1"/>
</dbReference>
<dbReference type="PIRSF" id="PIRSF000724">
    <property type="entry name" value="Pgk"/>
    <property type="match status" value="1"/>
</dbReference>
<dbReference type="HAMAP" id="MF_00145">
    <property type="entry name" value="Phosphoglyc_kinase"/>
    <property type="match status" value="1"/>
</dbReference>
<feature type="binding site" evidence="13">
    <location>
        <position position="170"/>
    </location>
    <ligand>
        <name>substrate</name>
    </ligand>
</feature>
<organism evidence="16 17">
    <name type="scientific">Caloramator quimbayensis</name>
    <dbReference type="NCBI Taxonomy" id="1147123"/>
    <lineage>
        <taxon>Bacteria</taxon>
        <taxon>Bacillati</taxon>
        <taxon>Bacillota</taxon>
        <taxon>Clostridia</taxon>
        <taxon>Eubacteriales</taxon>
        <taxon>Clostridiaceae</taxon>
        <taxon>Caloramator</taxon>
    </lineage>
</organism>
<evidence type="ECO:0000256" key="15">
    <source>
        <dbReference type="RuleBase" id="RU000532"/>
    </source>
</evidence>
<dbReference type="UniPathway" id="UPA00109">
    <property type="reaction ID" value="UER00185"/>
</dbReference>
<comment type="subcellular location">
    <subcellularLocation>
        <location evidence="2 13">Cytoplasm</location>
    </subcellularLocation>
</comment>
<dbReference type="InterPro" id="IPR036043">
    <property type="entry name" value="Phosphoglycerate_kinase_sf"/>
</dbReference>
<dbReference type="SUPFAM" id="SSF53748">
    <property type="entry name" value="Phosphoglycerate kinase"/>
    <property type="match status" value="1"/>
</dbReference>
<keyword evidence="11 13" id="KW-0067">ATP-binding</keyword>
<dbReference type="PANTHER" id="PTHR11406">
    <property type="entry name" value="PHOSPHOGLYCERATE KINASE"/>
    <property type="match status" value="1"/>
</dbReference>
<dbReference type="PANTHER" id="PTHR11406:SF23">
    <property type="entry name" value="PHOSPHOGLYCERATE KINASE 1, CHLOROPLASTIC-RELATED"/>
    <property type="match status" value="1"/>
</dbReference>
<dbReference type="GO" id="GO:0043531">
    <property type="term" value="F:ADP binding"/>
    <property type="evidence" value="ECO:0007669"/>
    <property type="project" value="TreeGrafter"/>
</dbReference>
<feature type="binding site" evidence="13">
    <location>
        <position position="43"/>
    </location>
    <ligand>
        <name>substrate</name>
    </ligand>
</feature>
<evidence type="ECO:0000256" key="3">
    <source>
        <dbReference type="ARBA" id="ARBA00004838"/>
    </source>
</evidence>
<feature type="binding site" evidence="13 14">
    <location>
        <begin position="370"/>
        <end position="373"/>
    </location>
    <ligand>
        <name>ATP</name>
        <dbReference type="ChEBI" id="CHEBI:30616"/>
    </ligand>
</feature>
<evidence type="ECO:0000313" key="16">
    <source>
        <dbReference type="EMBL" id="SKA91178.1"/>
    </source>
</evidence>
<evidence type="ECO:0000256" key="9">
    <source>
        <dbReference type="ARBA" id="ARBA00022741"/>
    </source>
</evidence>
<evidence type="ECO:0000256" key="1">
    <source>
        <dbReference type="ARBA" id="ARBA00000642"/>
    </source>
</evidence>
<feature type="binding site" evidence="13">
    <location>
        <position position="124"/>
    </location>
    <ligand>
        <name>substrate</name>
    </ligand>
</feature>
<keyword evidence="10 13" id="KW-0418">Kinase</keyword>
<evidence type="ECO:0000256" key="5">
    <source>
        <dbReference type="ARBA" id="ARBA00013061"/>
    </source>
</evidence>
<keyword evidence="12 13" id="KW-0324">Glycolysis</keyword>
<comment type="subunit">
    <text evidence="13">Monomer.</text>
</comment>
<keyword evidence="8 13" id="KW-0808">Transferase</keyword>
<dbReference type="AlphaFoldDB" id="A0A1T4XPX7"/>
<proteinExistence type="inferred from homology"/>
<evidence type="ECO:0000256" key="8">
    <source>
        <dbReference type="ARBA" id="ARBA00022679"/>
    </source>
</evidence>
<feature type="binding site" evidence="13">
    <location>
        <begin position="26"/>
        <end position="28"/>
    </location>
    <ligand>
        <name>substrate</name>
    </ligand>
</feature>
<gene>
    <name evidence="13" type="primary">pgk</name>
    <name evidence="16" type="ORF">SAMN05443428_11114</name>
</gene>
<dbReference type="Pfam" id="PF00162">
    <property type="entry name" value="PGK"/>
    <property type="match status" value="1"/>
</dbReference>
<feature type="binding site" evidence="13">
    <location>
        <begin position="66"/>
        <end position="69"/>
    </location>
    <ligand>
        <name>substrate</name>
    </ligand>
</feature>
<keyword evidence="9 13" id="KW-0547">Nucleotide-binding</keyword>
<evidence type="ECO:0000256" key="10">
    <source>
        <dbReference type="ARBA" id="ARBA00022777"/>
    </source>
</evidence>
<feature type="binding site" evidence="13 14">
    <location>
        <position position="344"/>
    </location>
    <ligand>
        <name>ATP</name>
        <dbReference type="ChEBI" id="CHEBI:30616"/>
    </ligand>
</feature>
<dbReference type="GO" id="GO:0005829">
    <property type="term" value="C:cytosol"/>
    <property type="evidence" value="ECO:0007669"/>
    <property type="project" value="TreeGrafter"/>
</dbReference>
<evidence type="ECO:0000256" key="6">
    <source>
        <dbReference type="ARBA" id="ARBA00016471"/>
    </source>
</evidence>
<keyword evidence="7 13" id="KW-0963">Cytoplasm</keyword>
<dbReference type="FunFam" id="3.40.50.1260:FF:000006">
    <property type="entry name" value="Phosphoglycerate kinase"/>
    <property type="match status" value="1"/>
</dbReference>
<accession>A0A1T4XPX7</accession>